<evidence type="ECO:0000256" key="1">
    <source>
        <dbReference type="SAM" id="MobiDB-lite"/>
    </source>
</evidence>
<feature type="region of interest" description="Disordered" evidence="1">
    <location>
        <begin position="1"/>
        <end position="42"/>
    </location>
</feature>
<dbReference type="Gene3D" id="1.20.1260.20">
    <property type="entry name" value="PPE superfamily"/>
    <property type="match status" value="1"/>
</dbReference>
<name>A0A9X3BM11_9MYCO</name>
<dbReference type="EMBL" id="JACKSJ010000062">
    <property type="protein sequence ID" value="MCV7169949.1"/>
    <property type="molecule type" value="Genomic_DNA"/>
</dbReference>
<reference evidence="3" key="1">
    <citation type="submission" date="2020-07" db="EMBL/GenBank/DDBJ databases">
        <authorList>
            <person name="Pettersson B.M.F."/>
            <person name="Behra P.R.K."/>
            <person name="Ramesh M."/>
            <person name="Das S."/>
            <person name="Dasgupta S."/>
            <person name="Kirsebom L.A."/>
        </authorList>
    </citation>
    <scope>NUCLEOTIDE SEQUENCE</scope>
    <source>
        <strain evidence="3">DSM 44615</strain>
    </source>
</reference>
<dbReference type="Proteomes" id="UP001140293">
    <property type="component" value="Unassembled WGS sequence"/>
</dbReference>
<comment type="caution">
    <text evidence="3">The sequence shown here is derived from an EMBL/GenBank/DDBJ whole genome shotgun (WGS) entry which is preliminary data.</text>
</comment>
<feature type="domain" description="Tox-REase-5" evidence="2">
    <location>
        <begin position="321"/>
        <end position="414"/>
    </location>
</feature>
<reference evidence="3" key="2">
    <citation type="journal article" date="2022" name="BMC Genomics">
        <title>Comparative genome analysis of mycobacteria focusing on tRNA and non-coding RNA.</title>
        <authorList>
            <person name="Behra P.R.K."/>
            <person name="Pettersson B.M.F."/>
            <person name="Ramesh M."/>
            <person name="Das S."/>
            <person name="Dasgupta S."/>
            <person name="Kirsebom L.A."/>
        </authorList>
    </citation>
    <scope>NUCLEOTIDE SEQUENCE</scope>
    <source>
        <strain evidence="3">DSM 44615</strain>
    </source>
</reference>
<evidence type="ECO:0000313" key="3">
    <source>
        <dbReference type="EMBL" id="MCV7169949.1"/>
    </source>
</evidence>
<keyword evidence="4" id="KW-1185">Reference proteome</keyword>
<dbReference type="AlphaFoldDB" id="A0A9X3BM11"/>
<feature type="compositionally biased region" description="Basic and acidic residues" evidence="1">
    <location>
        <begin position="1"/>
        <end position="18"/>
    </location>
</feature>
<feature type="region of interest" description="Disordered" evidence="1">
    <location>
        <begin position="100"/>
        <end position="122"/>
    </location>
</feature>
<protein>
    <recommendedName>
        <fullName evidence="2">Tox-REase-5 domain-containing protein</fullName>
    </recommendedName>
</protein>
<feature type="compositionally biased region" description="Polar residues" evidence="1">
    <location>
        <begin position="111"/>
        <end position="122"/>
    </location>
</feature>
<proteinExistence type="predicted"/>
<sequence length="443" mass="47302">MSEVLRVDTDGLRHDGRDLASLGGDVDEENCRPPASDVTSSDGALALTELDRGMVQRLREAKDVREHGGEIVQASATMFEVADEQGSLEISRVDVIGDPKPPSAGPPQITVPKQPQSHQGTPRIPNVNSSTAMGAEAFSEAVHSGQGSDVVRDFYMHWLEEGRELDFLGDEAKFISQSIQAHWQDSDSNAAPNIEKHGIWLHDGAEWAKKLREAADNFASAFDTAKANTPTPGELAAAKYATMAGVLAGPAALVAFAVYETMKSKAIEAAANYYTAVDGAVRSVGKPPDAAPLIAKRAAIPGELVKGPGKWAEIVRGSGQWREYEQQVTGYPAGMEYEVDVPGRADPVDFDGFEPDAGSDGLLVEAKGTGYEWMIGPNGEFNPKFGAAQQISNELRGHYEAALSTGVPVEWRVADAKTASAIEAIIEQNSYDDMITVTVVPPA</sequence>
<dbReference type="InterPro" id="IPR038332">
    <property type="entry name" value="PPE_sf"/>
</dbReference>
<dbReference type="Pfam" id="PF15648">
    <property type="entry name" value="Tox-REase-5"/>
    <property type="match status" value="1"/>
</dbReference>
<dbReference type="InterPro" id="IPR028904">
    <property type="entry name" value="Tox-REase-5_dom"/>
</dbReference>
<evidence type="ECO:0000313" key="4">
    <source>
        <dbReference type="Proteomes" id="UP001140293"/>
    </source>
</evidence>
<accession>A0A9X3BM11</accession>
<evidence type="ECO:0000259" key="2">
    <source>
        <dbReference type="Pfam" id="PF15648"/>
    </source>
</evidence>
<organism evidence="3 4">
    <name type="scientific">[Mycobacterium] manitobense</name>
    <dbReference type="NCBI Taxonomy" id="190147"/>
    <lineage>
        <taxon>Bacteria</taxon>
        <taxon>Bacillati</taxon>
        <taxon>Actinomycetota</taxon>
        <taxon>Actinomycetes</taxon>
        <taxon>Mycobacteriales</taxon>
        <taxon>Mycobacteriaceae</taxon>
        <taxon>Mycolicibacterium</taxon>
    </lineage>
</organism>
<gene>
    <name evidence="3" type="ORF">H7I41_08440</name>
</gene>
<dbReference type="SUPFAM" id="SSF140459">
    <property type="entry name" value="PE/PPE dimer-like"/>
    <property type="match status" value="1"/>
</dbReference>